<feature type="domain" description="Transcription regulator PadR N-terminal" evidence="1">
    <location>
        <begin position="4"/>
        <end position="66"/>
    </location>
</feature>
<gene>
    <name evidence="2" type="ORF">D9V32_03965</name>
</gene>
<dbReference type="Gene3D" id="1.10.10.10">
    <property type="entry name" value="Winged helix-like DNA-binding domain superfamily/Winged helix DNA-binding domain"/>
    <property type="match status" value="1"/>
</dbReference>
<dbReference type="Pfam" id="PF03551">
    <property type="entry name" value="PadR"/>
    <property type="match status" value="1"/>
</dbReference>
<sequence length="189" mass="21502">MHPYEMYQIATQRREDTVVKVSPGSLYRAVYALEQKGFAIAAQVEREGARPERTLFEITDPGRERLFVDVAELLRTPMTERPRVLQALSEAHVLPAPQVRELLSERVTQLRVRVDRLRGDIETVGGLGVPEMYWINAPYQLAMYEAEIAWLEAQLARFASGALPWEDCRSPEERASATAAKTRNFYPAP</sequence>
<dbReference type="Proteomes" id="UP000272503">
    <property type="component" value="Unassembled WGS sequence"/>
</dbReference>
<dbReference type="OrthoDB" id="8443918at2"/>
<name>A0A3L7A9N5_9MICO</name>
<keyword evidence="3" id="KW-1185">Reference proteome</keyword>
<reference evidence="2 3" key="1">
    <citation type="submission" date="2018-10" db="EMBL/GenBank/DDBJ databases">
        <authorList>
            <person name="Li J."/>
        </authorList>
    </citation>
    <scope>NUCLEOTIDE SEQUENCE [LARGE SCALE GENOMIC DNA]</scope>
    <source>
        <strain evidence="2 3">IF 016277</strain>
    </source>
</reference>
<protein>
    <submittedName>
        <fullName evidence="2">PadR family transcriptional regulator</fullName>
    </submittedName>
</protein>
<proteinExistence type="predicted"/>
<comment type="caution">
    <text evidence="2">The sequence shown here is derived from an EMBL/GenBank/DDBJ whole genome shotgun (WGS) entry which is preliminary data.</text>
</comment>
<dbReference type="InterPro" id="IPR036390">
    <property type="entry name" value="WH_DNA-bd_sf"/>
</dbReference>
<evidence type="ECO:0000313" key="3">
    <source>
        <dbReference type="Proteomes" id="UP000272503"/>
    </source>
</evidence>
<evidence type="ECO:0000313" key="2">
    <source>
        <dbReference type="EMBL" id="RLP76804.1"/>
    </source>
</evidence>
<organism evidence="2 3">
    <name type="scientific">Mycetocola tolaasinivorans</name>
    <dbReference type="NCBI Taxonomy" id="76635"/>
    <lineage>
        <taxon>Bacteria</taxon>
        <taxon>Bacillati</taxon>
        <taxon>Actinomycetota</taxon>
        <taxon>Actinomycetes</taxon>
        <taxon>Micrococcales</taxon>
        <taxon>Microbacteriaceae</taxon>
        <taxon>Mycetocola</taxon>
    </lineage>
</organism>
<dbReference type="InterPro" id="IPR036388">
    <property type="entry name" value="WH-like_DNA-bd_sf"/>
</dbReference>
<evidence type="ECO:0000259" key="1">
    <source>
        <dbReference type="Pfam" id="PF03551"/>
    </source>
</evidence>
<dbReference type="SUPFAM" id="SSF46785">
    <property type="entry name" value="Winged helix' DNA-binding domain"/>
    <property type="match status" value="1"/>
</dbReference>
<accession>A0A3L7A9N5</accession>
<dbReference type="EMBL" id="RCUX01000003">
    <property type="protein sequence ID" value="RLP76804.1"/>
    <property type="molecule type" value="Genomic_DNA"/>
</dbReference>
<dbReference type="AlphaFoldDB" id="A0A3L7A9N5"/>
<dbReference type="InterPro" id="IPR005149">
    <property type="entry name" value="Tscrpt_reg_PadR_N"/>
</dbReference>